<dbReference type="Proteomes" id="UP000199158">
    <property type="component" value="Unassembled WGS sequence"/>
</dbReference>
<protein>
    <submittedName>
        <fullName evidence="1">Uncharacterized protein</fullName>
    </submittedName>
</protein>
<dbReference type="EMBL" id="FOCG01000004">
    <property type="protein sequence ID" value="SEN13513.1"/>
    <property type="molecule type" value="Genomic_DNA"/>
</dbReference>
<name>A0A1H8E244_9FIRM</name>
<reference evidence="1 2" key="1">
    <citation type="submission" date="2016-10" db="EMBL/GenBank/DDBJ databases">
        <authorList>
            <person name="de Groot N.N."/>
        </authorList>
    </citation>
    <scope>NUCLEOTIDE SEQUENCE [LARGE SCALE GENOMIC DNA]</scope>
    <source>
        <strain evidence="1 2">CGMCC 1.5070</strain>
    </source>
</reference>
<organism evidence="1 2">
    <name type="scientific">Hydrogenoanaerobacterium saccharovorans</name>
    <dbReference type="NCBI Taxonomy" id="474960"/>
    <lineage>
        <taxon>Bacteria</taxon>
        <taxon>Bacillati</taxon>
        <taxon>Bacillota</taxon>
        <taxon>Clostridia</taxon>
        <taxon>Eubacteriales</taxon>
        <taxon>Oscillospiraceae</taxon>
        <taxon>Hydrogenoanaerobacterium</taxon>
    </lineage>
</organism>
<accession>A0A1H8E244</accession>
<proteinExistence type="predicted"/>
<sequence length="427" mass="48251">MDNGKLMSEQELMNEGARIADLFADDNSIRIQALIIKYGREEMTQYTLDFSEHLTRLSESNKDLAIDEGNASEEEYNRLVGKIMDATKSYYQFVGHLPEDVRRFFLSLFDSTNPDSEPLDDLSRLLDVAVPPIRQMLPSIQAIRPKKYIMQIDAITGQLPALTDNNQLKVGTRGNQPIKTTVTLDIPDHMRIEGGTVLSTYDKSIINGVTSLLESGNSVFSIPMLYHAMTGKQNPTVDEQLFEEINGKLEKMRRLMINIDLTEENKAQFIPGADGEMIEISDMKIEGYLLPLNKVTAVVNGKKTEVFQLLSNPPLYTYSKLKRQLASVPISLLSAPINNNATTIPLKTYLLQRIELMKNKNNSIKSNTILYSSIYSELGDAKANKTRKMRIRTYTTTILEYFKELEYISGYSEYKSGRSIAGVKIEL</sequence>
<dbReference type="OrthoDB" id="1860204at2"/>
<keyword evidence="2" id="KW-1185">Reference proteome</keyword>
<dbReference type="RefSeq" id="WP_092756365.1">
    <property type="nucleotide sequence ID" value="NZ_FOCG01000004.1"/>
</dbReference>
<gene>
    <name evidence="1" type="ORF">SAMN05216180_2854</name>
</gene>
<evidence type="ECO:0000313" key="1">
    <source>
        <dbReference type="EMBL" id="SEN13513.1"/>
    </source>
</evidence>
<evidence type="ECO:0000313" key="2">
    <source>
        <dbReference type="Proteomes" id="UP000199158"/>
    </source>
</evidence>
<dbReference type="AlphaFoldDB" id="A0A1H8E244"/>
<dbReference type="STRING" id="474960.SAMN05216180_2854"/>